<dbReference type="GO" id="GO:0016787">
    <property type="term" value="F:hydrolase activity"/>
    <property type="evidence" value="ECO:0007669"/>
    <property type="project" value="UniProtKB-UniRule"/>
</dbReference>
<dbReference type="AlphaFoldDB" id="A0A6B1DUV8"/>
<dbReference type="GO" id="GO:0016042">
    <property type="term" value="P:lipid catabolic process"/>
    <property type="evidence" value="ECO:0007669"/>
    <property type="project" value="UniProtKB-UniRule"/>
</dbReference>
<dbReference type="InterPro" id="IPR050301">
    <property type="entry name" value="NTE"/>
</dbReference>
<feature type="short sequence motif" description="GXSXG" evidence="4">
    <location>
        <begin position="35"/>
        <end position="39"/>
    </location>
</feature>
<name>A0A6B1DUV8_9CHLR</name>
<comment type="caution">
    <text evidence="6">The sequence shown here is derived from an EMBL/GenBank/DDBJ whole genome shotgun (WGS) entry which is preliminary data.</text>
</comment>
<dbReference type="SUPFAM" id="SSF52151">
    <property type="entry name" value="FabD/lysophospholipase-like"/>
    <property type="match status" value="1"/>
</dbReference>
<dbReference type="PANTHER" id="PTHR14226">
    <property type="entry name" value="NEUROPATHY TARGET ESTERASE/SWISS CHEESE D.MELANOGASTER"/>
    <property type="match status" value="1"/>
</dbReference>
<feature type="short sequence motif" description="DGA/G" evidence="4">
    <location>
        <begin position="167"/>
        <end position="169"/>
    </location>
</feature>
<feature type="active site" description="Proton acceptor" evidence="4">
    <location>
        <position position="167"/>
    </location>
</feature>
<dbReference type="Pfam" id="PF01734">
    <property type="entry name" value="Patatin"/>
    <property type="match status" value="1"/>
</dbReference>
<evidence type="ECO:0000256" key="4">
    <source>
        <dbReference type="PROSITE-ProRule" id="PRU01161"/>
    </source>
</evidence>
<dbReference type="PANTHER" id="PTHR14226:SF57">
    <property type="entry name" value="BLR7027 PROTEIN"/>
    <property type="match status" value="1"/>
</dbReference>
<evidence type="ECO:0000256" key="3">
    <source>
        <dbReference type="ARBA" id="ARBA00023098"/>
    </source>
</evidence>
<dbReference type="InterPro" id="IPR002641">
    <property type="entry name" value="PNPLA_dom"/>
</dbReference>
<feature type="short sequence motif" description="GXGXXG" evidence="4">
    <location>
        <begin position="8"/>
        <end position="13"/>
    </location>
</feature>
<keyword evidence="2 4" id="KW-0442">Lipid degradation</keyword>
<keyword evidence="3 4" id="KW-0443">Lipid metabolism</keyword>
<dbReference type="Gene3D" id="3.40.1090.10">
    <property type="entry name" value="Cytosolic phospholipase A2 catalytic domain"/>
    <property type="match status" value="2"/>
</dbReference>
<evidence type="ECO:0000256" key="2">
    <source>
        <dbReference type="ARBA" id="ARBA00022963"/>
    </source>
</evidence>
<dbReference type="InterPro" id="IPR016035">
    <property type="entry name" value="Acyl_Trfase/lysoPLipase"/>
</dbReference>
<feature type="active site" description="Nucleophile" evidence="4">
    <location>
        <position position="37"/>
    </location>
</feature>
<dbReference type="PROSITE" id="PS51635">
    <property type="entry name" value="PNPLA"/>
    <property type="match status" value="1"/>
</dbReference>
<protein>
    <recommendedName>
        <fullName evidence="5">PNPLA domain-containing protein</fullName>
    </recommendedName>
</protein>
<gene>
    <name evidence="6" type="ORF">F4Y08_09665</name>
</gene>
<proteinExistence type="predicted"/>
<keyword evidence="1 4" id="KW-0378">Hydrolase</keyword>
<evidence type="ECO:0000256" key="1">
    <source>
        <dbReference type="ARBA" id="ARBA00022801"/>
    </source>
</evidence>
<accession>A0A6B1DUV8</accession>
<dbReference type="EMBL" id="VXPY01000069">
    <property type="protein sequence ID" value="MYD90585.1"/>
    <property type="molecule type" value="Genomic_DNA"/>
</dbReference>
<organism evidence="6">
    <name type="scientific">Caldilineaceae bacterium SB0662_bin_9</name>
    <dbReference type="NCBI Taxonomy" id="2605258"/>
    <lineage>
        <taxon>Bacteria</taxon>
        <taxon>Bacillati</taxon>
        <taxon>Chloroflexota</taxon>
        <taxon>Caldilineae</taxon>
        <taxon>Caldilineales</taxon>
        <taxon>Caldilineaceae</taxon>
    </lineage>
</organism>
<sequence length="308" mass="33797">MIAFVMSGGGSRGALQAGAIFALREAGIMPDFVVGSSVGALNALHLACHGLEEAGLTRLRKTWEKVHKRNVFPSNPWFSAFRFLQGKDSLHGGTALRKFVTKQIPSQMKTFGDLLMPCYLTATDLRTQRLYLFGESADSEFLEAALASASIPVLHPPIPYQDLQLVDGGVLDNVPAEVAMDKGALEIWVLNVGYGGQRLQAAKGVQEIFSRTINVVLTDSLFKDLERAMENQNVQLHHLHLSAFRDVSIMDFSRTKQMMEAGNQAARAYLVSPRPLSFPQPPPSEFVAPLRIPGAREWVSASARHIVD</sequence>
<feature type="domain" description="PNPLA" evidence="5">
    <location>
        <begin position="4"/>
        <end position="180"/>
    </location>
</feature>
<evidence type="ECO:0000259" key="5">
    <source>
        <dbReference type="PROSITE" id="PS51635"/>
    </source>
</evidence>
<evidence type="ECO:0000313" key="6">
    <source>
        <dbReference type="EMBL" id="MYD90585.1"/>
    </source>
</evidence>
<reference evidence="6" key="1">
    <citation type="submission" date="2019-09" db="EMBL/GenBank/DDBJ databases">
        <title>Characterisation of the sponge microbiome using genome-centric metagenomics.</title>
        <authorList>
            <person name="Engelberts J.P."/>
            <person name="Robbins S.J."/>
            <person name="De Goeij J.M."/>
            <person name="Aranda M."/>
            <person name="Bell S.C."/>
            <person name="Webster N.S."/>
        </authorList>
    </citation>
    <scope>NUCLEOTIDE SEQUENCE</scope>
    <source>
        <strain evidence="6">SB0662_bin_9</strain>
    </source>
</reference>